<dbReference type="OrthoDB" id="3216107at2"/>
<dbReference type="Pfam" id="PF13673">
    <property type="entry name" value="Acetyltransf_10"/>
    <property type="match status" value="1"/>
</dbReference>
<accession>A0A1H6U9K9</accession>
<dbReference type="GO" id="GO:0016747">
    <property type="term" value="F:acyltransferase activity, transferring groups other than amino-acyl groups"/>
    <property type="evidence" value="ECO:0007669"/>
    <property type="project" value="InterPro"/>
</dbReference>
<reference evidence="3" key="1">
    <citation type="submission" date="2016-10" db="EMBL/GenBank/DDBJ databases">
        <authorList>
            <person name="Varghese N."/>
        </authorList>
    </citation>
    <scope>NUCLEOTIDE SEQUENCE [LARGE SCALE GENOMIC DNA]</scope>
    <source>
        <strain evidence="3">DSM 24868</strain>
    </source>
</reference>
<dbReference type="Gene3D" id="3.40.630.30">
    <property type="match status" value="1"/>
</dbReference>
<dbReference type="Proteomes" id="UP000183315">
    <property type="component" value="Unassembled WGS sequence"/>
</dbReference>
<keyword evidence="3" id="KW-1185">Reference proteome</keyword>
<proteinExistence type="predicted"/>
<evidence type="ECO:0000313" key="3">
    <source>
        <dbReference type="Proteomes" id="UP000183315"/>
    </source>
</evidence>
<dbReference type="STRING" id="1043493.SAMN05421637_0320"/>
<name>A0A1H6U9K9_9MICO</name>
<dbReference type="EMBL" id="FNZI01000001">
    <property type="protein sequence ID" value="SEI89058.1"/>
    <property type="molecule type" value="Genomic_DNA"/>
</dbReference>
<dbReference type="AlphaFoldDB" id="A0A1H6U9K9"/>
<dbReference type="RefSeq" id="WP_042211958.1">
    <property type="nucleotide sequence ID" value="NZ_BBLU01000001.1"/>
</dbReference>
<protein>
    <submittedName>
        <fullName evidence="2">Acetyltransferase (GNAT) domain-containing protein</fullName>
    </submittedName>
</protein>
<dbReference type="InterPro" id="IPR016181">
    <property type="entry name" value="Acyl_CoA_acyltransferase"/>
</dbReference>
<keyword evidence="2" id="KW-0808">Transferase</keyword>
<evidence type="ECO:0000259" key="1">
    <source>
        <dbReference type="PROSITE" id="PS51186"/>
    </source>
</evidence>
<dbReference type="PROSITE" id="PS51186">
    <property type="entry name" value="GNAT"/>
    <property type="match status" value="1"/>
</dbReference>
<evidence type="ECO:0000313" key="2">
    <source>
        <dbReference type="EMBL" id="SEI89058.1"/>
    </source>
</evidence>
<organism evidence="2 3">
    <name type="scientific">Demequina mangrovi</name>
    <dbReference type="NCBI Taxonomy" id="1043493"/>
    <lineage>
        <taxon>Bacteria</taxon>
        <taxon>Bacillati</taxon>
        <taxon>Actinomycetota</taxon>
        <taxon>Actinomycetes</taxon>
        <taxon>Micrococcales</taxon>
        <taxon>Demequinaceae</taxon>
        <taxon>Demequina</taxon>
    </lineage>
</organism>
<sequence length="138" mass="15038">MTELVLRTDAAVTAAQYVEAVRLTAIASRMPLDSPEVIEAALAASDILVTAWDGDRLVGFLRAVTDFQLICYLQELGVVEGYQGAGVGLELQRLMRGMLGPRCKVRVSEAPSAAGYYARVGYRRHDRSWELLPGEPLG</sequence>
<dbReference type="eggNOG" id="COG0454">
    <property type="taxonomic scope" value="Bacteria"/>
</dbReference>
<dbReference type="SUPFAM" id="SSF55729">
    <property type="entry name" value="Acyl-CoA N-acyltransferases (Nat)"/>
    <property type="match status" value="1"/>
</dbReference>
<gene>
    <name evidence="2" type="ORF">SAMN05421637_0320</name>
</gene>
<feature type="domain" description="N-acetyltransferase" evidence="1">
    <location>
        <begin position="4"/>
        <end position="138"/>
    </location>
</feature>
<dbReference type="InterPro" id="IPR000182">
    <property type="entry name" value="GNAT_dom"/>
</dbReference>